<dbReference type="PATRIC" id="fig|1395513.3.peg.1241"/>
<evidence type="ECO:0000313" key="5">
    <source>
        <dbReference type="Proteomes" id="UP000018296"/>
    </source>
</evidence>
<dbReference type="RefSeq" id="WP_023509505.1">
    <property type="nucleotide sequence ID" value="NZ_AWTC01000004.1"/>
</dbReference>
<accession>V6J7E0</accession>
<feature type="compositionally biased region" description="Basic and acidic residues" evidence="1">
    <location>
        <begin position="44"/>
        <end position="71"/>
    </location>
</feature>
<gene>
    <name evidence="4" type="ORF">P343_06065</name>
</gene>
<keyword evidence="2" id="KW-1133">Transmembrane helix</keyword>
<feature type="region of interest" description="Disordered" evidence="1">
    <location>
        <begin position="44"/>
        <end position="132"/>
    </location>
</feature>
<proteinExistence type="predicted"/>
<dbReference type="Proteomes" id="UP000018296">
    <property type="component" value="Unassembled WGS sequence"/>
</dbReference>
<name>V6J7E0_9BACL</name>
<dbReference type="Gene3D" id="2.170.130.30">
    <property type="match status" value="1"/>
</dbReference>
<organism evidence="4 5">
    <name type="scientific">Sporolactobacillus laevolacticus DSM 442</name>
    <dbReference type="NCBI Taxonomy" id="1395513"/>
    <lineage>
        <taxon>Bacteria</taxon>
        <taxon>Bacillati</taxon>
        <taxon>Bacillota</taxon>
        <taxon>Bacilli</taxon>
        <taxon>Bacillales</taxon>
        <taxon>Sporolactobacillaceae</taxon>
        <taxon>Sporolactobacillus</taxon>
    </lineage>
</organism>
<keyword evidence="2" id="KW-0472">Membrane</keyword>
<keyword evidence="5" id="KW-1185">Reference proteome</keyword>
<evidence type="ECO:0000256" key="1">
    <source>
        <dbReference type="SAM" id="MobiDB-lite"/>
    </source>
</evidence>
<dbReference type="eggNOG" id="COG1657">
    <property type="taxonomic scope" value="Bacteria"/>
</dbReference>
<evidence type="ECO:0000313" key="4">
    <source>
        <dbReference type="EMBL" id="EST12679.1"/>
    </source>
</evidence>
<dbReference type="InterPro" id="IPR027954">
    <property type="entry name" value="Transcobalamin-like_C"/>
</dbReference>
<dbReference type="STRING" id="1395513.P343_06065"/>
<feature type="compositionally biased region" description="Low complexity" evidence="1">
    <location>
        <begin position="107"/>
        <end position="129"/>
    </location>
</feature>
<feature type="compositionally biased region" description="Low complexity" evidence="1">
    <location>
        <begin position="73"/>
        <end position="98"/>
    </location>
</feature>
<evidence type="ECO:0000259" key="3">
    <source>
        <dbReference type="Pfam" id="PF14478"/>
    </source>
</evidence>
<keyword evidence="2" id="KW-0812">Transmembrane</keyword>
<sequence length="234" mass="24516">MKIAKLIVLIVSIGFIVFGLAFIAGGVQEKTVTTTHFKNQDNVVKADKTSSESNKIKSDSKSKVSEKKAQKNSDGGSSTVSTSSGSDSSSNPSSNSNTAEADANSTSEQQASTKSSDSSTNQSSVSNAADSSNQELISVEIKGYDNKYFSGNMSYKDGMTAFLALKALADSKNIALDYSGYGPTVYVKSIAGQSAGDKSAQSGWTYTVNGKTPNVSAGICKLHSGDTLVWTYQE</sequence>
<comment type="caution">
    <text evidence="4">The sequence shown here is derived from an EMBL/GenBank/DDBJ whole genome shotgun (WGS) entry which is preliminary data.</text>
</comment>
<reference evidence="4 5" key="1">
    <citation type="journal article" date="2013" name="Genome Announc.">
        <title>Genome Sequence of Sporolactobacillus laevolacticus DSM442, an Efficient Polymer-Grade D-Lactate Producer from Agricultural Waste Cottonseed as a Nitrogen Source.</title>
        <authorList>
            <person name="Wang H."/>
            <person name="Wang L."/>
            <person name="Ju J."/>
            <person name="Yu B."/>
            <person name="Ma Y."/>
        </authorList>
    </citation>
    <scope>NUCLEOTIDE SEQUENCE [LARGE SCALE GENOMIC DNA]</scope>
    <source>
        <strain evidence="4 5">DSM 442</strain>
    </source>
</reference>
<dbReference type="OrthoDB" id="2356646at2"/>
<evidence type="ECO:0000256" key="2">
    <source>
        <dbReference type="SAM" id="Phobius"/>
    </source>
</evidence>
<dbReference type="EMBL" id="AWTC01000004">
    <property type="protein sequence ID" value="EST12679.1"/>
    <property type="molecule type" value="Genomic_DNA"/>
</dbReference>
<dbReference type="Pfam" id="PF14478">
    <property type="entry name" value="DUF4430"/>
    <property type="match status" value="1"/>
</dbReference>
<feature type="domain" description="Transcobalamin-like C-terminal" evidence="3">
    <location>
        <begin position="158"/>
        <end position="233"/>
    </location>
</feature>
<protein>
    <recommendedName>
        <fullName evidence="3">Transcobalamin-like C-terminal domain-containing protein</fullName>
    </recommendedName>
</protein>
<dbReference type="AlphaFoldDB" id="V6J7E0"/>
<feature type="transmembrane region" description="Helical" evidence="2">
    <location>
        <begin position="7"/>
        <end position="27"/>
    </location>
</feature>